<dbReference type="Gene3D" id="1.10.10.10">
    <property type="entry name" value="Winged helix-like DNA-binding domain superfamily/Winged helix DNA-binding domain"/>
    <property type="match status" value="1"/>
</dbReference>
<dbReference type="InterPro" id="IPR041118">
    <property type="entry name" value="Rx_N"/>
</dbReference>
<feature type="domain" description="R13L1/DRL21-like LRR repeat region" evidence="10">
    <location>
        <begin position="698"/>
        <end position="853"/>
    </location>
</feature>
<dbReference type="Gene3D" id="1.20.5.4130">
    <property type="match status" value="1"/>
</dbReference>
<evidence type="ECO:0000313" key="11">
    <source>
        <dbReference type="EMBL" id="KAG1371171.1"/>
    </source>
</evidence>
<dbReference type="Gene3D" id="3.80.10.10">
    <property type="entry name" value="Ribonuclease Inhibitor"/>
    <property type="match status" value="3"/>
</dbReference>
<keyword evidence="3" id="KW-0677">Repeat</keyword>
<dbReference type="Pfam" id="PF23559">
    <property type="entry name" value="WHD_DRP"/>
    <property type="match status" value="1"/>
</dbReference>
<dbReference type="InterPro" id="IPR036388">
    <property type="entry name" value="WH-like_DNA-bd_sf"/>
</dbReference>
<accession>A0A8K0IY23</accession>
<gene>
    <name evidence="11" type="ORF">COCNU_16G002650</name>
</gene>
<dbReference type="InterPro" id="IPR056789">
    <property type="entry name" value="LRR_R13L1-DRL21"/>
</dbReference>
<dbReference type="FunFam" id="1.10.10.10:FF:000322">
    <property type="entry name" value="Probable disease resistance protein At1g63360"/>
    <property type="match status" value="1"/>
</dbReference>
<dbReference type="GO" id="GO:0043531">
    <property type="term" value="F:ADP binding"/>
    <property type="evidence" value="ECO:0007669"/>
    <property type="project" value="InterPro"/>
</dbReference>
<dbReference type="GO" id="GO:0005524">
    <property type="term" value="F:ATP binding"/>
    <property type="evidence" value="ECO:0007669"/>
    <property type="project" value="UniProtKB-KW"/>
</dbReference>
<proteinExistence type="inferred from homology"/>
<evidence type="ECO:0000256" key="5">
    <source>
        <dbReference type="ARBA" id="ARBA00022821"/>
    </source>
</evidence>
<feature type="domain" description="NB-ARC" evidence="7">
    <location>
        <begin position="179"/>
        <end position="350"/>
    </location>
</feature>
<dbReference type="Gene3D" id="1.10.8.430">
    <property type="entry name" value="Helical domain of apoptotic protease-activating factors"/>
    <property type="match status" value="1"/>
</dbReference>
<keyword evidence="5" id="KW-0611">Plant defense</keyword>
<keyword evidence="12" id="KW-1185">Reference proteome</keyword>
<dbReference type="PANTHER" id="PTHR36766:SF51">
    <property type="entry name" value="DISEASE RESISTANCE RPP13-LIKE PROTEIN 1"/>
    <property type="match status" value="1"/>
</dbReference>
<organism evidence="11 12">
    <name type="scientific">Cocos nucifera</name>
    <name type="common">Coconut palm</name>
    <dbReference type="NCBI Taxonomy" id="13894"/>
    <lineage>
        <taxon>Eukaryota</taxon>
        <taxon>Viridiplantae</taxon>
        <taxon>Streptophyta</taxon>
        <taxon>Embryophyta</taxon>
        <taxon>Tracheophyta</taxon>
        <taxon>Spermatophyta</taxon>
        <taxon>Magnoliopsida</taxon>
        <taxon>Liliopsida</taxon>
        <taxon>Arecaceae</taxon>
        <taxon>Arecoideae</taxon>
        <taxon>Cocoseae</taxon>
        <taxon>Attaleinae</taxon>
        <taxon>Cocos</taxon>
    </lineage>
</organism>
<dbReference type="GO" id="GO:0009626">
    <property type="term" value="P:plant-type hypersensitive response"/>
    <property type="evidence" value="ECO:0007669"/>
    <property type="project" value="UniProtKB-ARBA"/>
</dbReference>
<name>A0A8K0IY23_COCNU</name>
<dbReference type="OrthoDB" id="630536at2759"/>
<evidence type="ECO:0000259" key="8">
    <source>
        <dbReference type="Pfam" id="PF18052"/>
    </source>
</evidence>
<comment type="caution">
    <text evidence="11">The sequence shown here is derived from an EMBL/GenBank/DDBJ whole genome shotgun (WGS) entry which is preliminary data.</text>
</comment>
<dbReference type="InterPro" id="IPR058922">
    <property type="entry name" value="WHD_DRP"/>
</dbReference>
<protein>
    <submittedName>
        <fullName evidence="11">Putative disease resistance protein RGA4</fullName>
    </submittedName>
</protein>
<dbReference type="Pfam" id="PF00931">
    <property type="entry name" value="NB-ARC"/>
    <property type="match status" value="1"/>
</dbReference>
<dbReference type="SUPFAM" id="SSF52540">
    <property type="entry name" value="P-loop containing nucleoside triphosphate hydrolases"/>
    <property type="match status" value="1"/>
</dbReference>
<evidence type="ECO:0000256" key="3">
    <source>
        <dbReference type="ARBA" id="ARBA00022737"/>
    </source>
</evidence>
<evidence type="ECO:0000256" key="2">
    <source>
        <dbReference type="ARBA" id="ARBA00022614"/>
    </source>
</evidence>
<evidence type="ECO:0000259" key="10">
    <source>
        <dbReference type="Pfam" id="PF25019"/>
    </source>
</evidence>
<dbReference type="InterPro" id="IPR027417">
    <property type="entry name" value="P-loop_NTPase"/>
</dbReference>
<feature type="domain" description="Disease resistance protein winged helix" evidence="9">
    <location>
        <begin position="439"/>
        <end position="508"/>
    </location>
</feature>
<evidence type="ECO:0000256" key="4">
    <source>
        <dbReference type="ARBA" id="ARBA00022741"/>
    </source>
</evidence>
<evidence type="ECO:0000256" key="1">
    <source>
        <dbReference type="ARBA" id="ARBA00008894"/>
    </source>
</evidence>
<dbReference type="PANTHER" id="PTHR36766">
    <property type="entry name" value="PLANT BROAD-SPECTRUM MILDEW RESISTANCE PROTEIN RPW8"/>
    <property type="match status" value="1"/>
</dbReference>
<keyword evidence="6" id="KW-0067">ATP-binding</keyword>
<dbReference type="EMBL" id="CM017887">
    <property type="protein sequence ID" value="KAG1371171.1"/>
    <property type="molecule type" value="Genomic_DNA"/>
</dbReference>
<keyword evidence="2" id="KW-0433">Leucine-rich repeat</keyword>
<comment type="similarity">
    <text evidence="1">Belongs to the disease resistance NB-LRR family.</text>
</comment>
<dbReference type="GO" id="GO:0042742">
    <property type="term" value="P:defense response to bacterium"/>
    <property type="evidence" value="ECO:0007669"/>
    <property type="project" value="UniProtKB-ARBA"/>
</dbReference>
<dbReference type="AlphaFoldDB" id="A0A8K0IY23"/>
<dbReference type="SUPFAM" id="SSF52058">
    <property type="entry name" value="L domain-like"/>
    <property type="match status" value="1"/>
</dbReference>
<dbReference type="PRINTS" id="PR00364">
    <property type="entry name" value="DISEASERSIST"/>
</dbReference>
<dbReference type="InterPro" id="IPR002182">
    <property type="entry name" value="NB-ARC"/>
</dbReference>
<dbReference type="FunFam" id="3.40.50.300:FF:001091">
    <property type="entry name" value="Probable disease resistance protein At1g61300"/>
    <property type="match status" value="1"/>
</dbReference>
<dbReference type="Pfam" id="PF25019">
    <property type="entry name" value="LRR_R13L1-DRL21"/>
    <property type="match status" value="1"/>
</dbReference>
<dbReference type="InterPro" id="IPR032675">
    <property type="entry name" value="LRR_dom_sf"/>
</dbReference>
<reference evidence="11" key="1">
    <citation type="journal article" date="2017" name="Gigascience">
        <title>The genome draft of coconut (Cocos nucifera).</title>
        <authorList>
            <person name="Xiao Y."/>
            <person name="Xu P."/>
            <person name="Fan H."/>
            <person name="Baudouin L."/>
            <person name="Xia W."/>
            <person name="Bocs S."/>
            <person name="Xu J."/>
            <person name="Li Q."/>
            <person name="Guo A."/>
            <person name="Zhou L."/>
            <person name="Li J."/>
            <person name="Wu Y."/>
            <person name="Ma Z."/>
            <person name="Armero A."/>
            <person name="Issali A.E."/>
            <person name="Liu N."/>
            <person name="Peng M."/>
            <person name="Yang Y."/>
        </authorList>
    </citation>
    <scope>NUCLEOTIDE SEQUENCE</scope>
    <source>
        <tissue evidence="11">Spear leaf of Hainan Tall coconut</tissue>
    </source>
</reference>
<dbReference type="Pfam" id="PF18052">
    <property type="entry name" value="Rx_N"/>
    <property type="match status" value="1"/>
</dbReference>
<keyword evidence="4" id="KW-0547">Nucleotide-binding</keyword>
<evidence type="ECO:0000259" key="7">
    <source>
        <dbReference type="Pfam" id="PF00931"/>
    </source>
</evidence>
<dbReference type="Proteomes" id="UP000797356">
    <property type="component" value="Chromosome 16"/>
</dbReference>
<dbReference type="GO" id="GO:0002758">
    <property type="term" value="P:innate immune response-activating signaling pathway"/>
    <property type="evidence" value="ECO:0007669"/>
    <property type="project" value="UniProtKB-ARBA"/>
</dbReference>
<dbReference type="Gene3D" id="3.40.50.300">
    <property type="entry name" value="P-loop containing nucleotide triphosphate hydrolases"/>
    <property type="match status" value="1"/>
</dbReference>
<evidence type="ECO:0000313" key="12">
    <source>
        <dbReference type="Proteomes" id="UP000797356"/>
    </source>
</evidence>
<sequence length="1125" mass="127347">MAAAILSSIISIASKLAAPIRGSSALNPFSCVEEDLKHLRRTLLRIQAVLNDAEVREIQDESVKLWLHELKSLANDADDVLDEYNYELLRIQIEGGTNSAPSSKRKRGEVIIPSSTNFSFTEGMADGIKEIRKRFDEIAKERDALHLREEDGERRFPTTWKPPPTSSIVDDSRVYGRKNEKRKLRELLLCSEDRFSVIPIIGMGGVGKTTLAQLVYNDSMVCEEFSTKIWVSVSEDFDVIRILKTIIKSTTSTSSSADDHTELDNLHCTLMKAVKGKRLLLVLDDVWNERPSLWEKIRAPLDHELTNSKIIVTTRNESVARIMQTVEPIRLGSLDEDYCWLVFKTYALERQGSIMIDAAPNLEAIGRKIALKCKGLPLAAKTLGSLLRFETDEERWKDISESELWHLFDDERNEIGPALSLSYHRMPAHLKQCFAYCSLFPKGYLFEKEYIVNLWIAQGYIRQDGRNSVEAVGGSYFDELVQRSFFQHSQLEAEVGKFVMHDLVHDLAKSISGSACVMIEDHKLSNLPEDVLHASLLASDYHRDIRLDSLKDPLRLRTLLIPRSNSLQKFGLHLEMQNDQFQNLKCLRAIDLSYSAIEELPDSVGELKHLRYLRLQNTNIRVLPESVCVLYNLQVLDFRHCYNLLELPRGIGNLTSLRHLILPILDDSHVCIPPGIGKLINLQTLPIFYVGHKCHCGIGELKDLANLRLRELRIVGLEKAIEEMNPDLKKMKNIQKVTLCWHSHSYEPCSYGGDTSFHDGPVGRQSGYSVSNRQGLAADKSTAASVLENLQPHTNISELVIRGYNGKRLPSWMGDRSFSKLVSVKLEFCNDKCAFLPPLGQLPSLRILSIGGMESLRRVGSEFCGRASDITKAFPALETLDFTEMWEWGEWCGIKDGEFPRLRELTISDCPKLCRLPGLPSPPVTQLELYECKALTAIPALPSLVSLKVWGECNFNIWSSSLDLPRLQYLQVSNSPRLRILHLHQSLNSLRVLRIENCSNLTAAVGLQYLSSLERLEICKCGQSMVSLDEKLASKTLVCFWPSDHLPRRSPTAVSFNKGPLRRVRVDVRDHDHLASKTQSPFLPLLLFFCRSLDLTMDSMVPFPVFTAQFPSLRSLFSHFQIARG</sequence>
<evidence type="ECO:0000256" key="6">
    <source>
        <dbReference type="ARBA" id="ARBA00022840"/>
    </source>
</evidence>
<dbReference type="InterPro" id="IPR042197">
    <property type="entry name" value="Apaf_helical"/>
</dbReference>
<evidence type="ECO:0000259" key="9">
    <source>
        <dbReference type="Pfam" id="PF23559"/>
    </source>
</evidence>
<feature type="domain" description="Disease resistance N-terminal" evidence="8">
    <location>
        <begin position="24"/>
        <end position="99"/>
    </location>
</feature>
<reference evidence="11" key="2">
    <citation type="submission" date="2019-07" db="EMBL/GenBank/DDBJ databases">
        <authorList>
            <person name="Yang Y."/>
            <person name="Bocs S."/>
            <person name="Baudouin L."/>
        </authorList>
    </citation>
    <scope>NUCLEOTIDE SEQUENCE</scope>
    <source>
        <tissue evidence="11">Spear leaf of Hainan Tall coconut</tissue>
    </source>
</reference>